<comment type="caution">
    <text evidence="2">The sequence shown here is derived from an EMBL/GenBank/DDBJ whole genome shotgun (WGS) entry which is preliminary data.</text>
</comment>
<dbReference type="SUPFAM" id="SSF54593">
    <property type="entry name" value="Glyoxalase/Bleomycin resistance protein/Dihydroxybiphenyl dioxygenase"/>
    <property type="match status" value="1"/>
</dbReference>
<dbReference type="PANTHER" id="PTHR40265">
    <property type="entry name" value="BLL2707 PROTEIN"/>
    <property type="match status" value="1"/>
</dbReference>
<dbReference type="EMBL" id="QVFU01000002">
    <property type="protein sequence ID" value="RFS47616.1"/>
    <property type="molecule type" value="Genomic_DNA"/>
</dbReference>
<dbReference type="InterPro" id="IPR025870">
    <property type="entry name" value="Glyoxalase-like_dom"/>
</dbReference>
<dbReference type="PANTHER" id="PTHR40265:SF1">
    <property type="entry name" value="GLYOXALASE-LIKE DOMAIN-CONTAINING PROTEIN"/>
    <property type="match status" value="1"/>
</dbReference>
<name>A0A372G4C1_9ACTN</name>
<protein>
    <submittedName>
        <fullName evidence="2">VOC family protein</fullName>
    </submittedName>
</protein>
<evidence type="ECO:0000313" key="2">
    <source>
        <dbReference type="EMBL" id="RFS47616.1"/>
    </source>
</evidence>
<proteinExistence type="predicted"/>
<evidence type="ECO:0000313" key="3">
    <source>
        <dbReference type="Proteomes" id="UP000262621"/>
    </source>
</evidence>
<dbReference type="Proteomes" id="UP000262621">
    <property type="component" value="Unassembled WGS sequence"/>
</dbReference>
<dbReference type="InterPro" id="IPR029068">
    <property type="entry name" value="Glyas_Bleomycin-R_OHBP_Dase"/>
</dbReference>
<dbReference type="AlphaFoldDB" id="A0A372G4C1"/>
<reference evidence="2 3" key="1">
    <citation type="submission" date="2018-08" db="EMBL/GenBank/DDBJ databases">
        <title>Verrucosispora craniellae sp. nov., isolated from a marine sponge in the South China Sea.</title>
        <authorList>
            <person name="Li L."/>
            <person name="Lin H.W."/>
        </authorList>
    </citation>
    <scope>NUCLEOTIDE SEQUENCE [LARGE SCALE GENOMIC DNA]</scope>
    <source>
        <strain evidence="2 3">LHW63014</strain>
    </source>
</reference>
<sequence>MKLGHVIYKVNDLDRAVEEYTAKGFTVEYGKAKNSSNALIYFAEGPYFELLGSTGMPGFAKQVFRLFGKGAFIDRLDAWDRAEEGLIGLALENDRLDIEQEQKILDEAKLTYLKGRSGRTDPKGRRIRFRGIFPDDMQLPVLSSTFNVDVRPPEGYVHPNGIKGIKGVAFGTRQELIPVIRRLCDDEGLTLFEGKGVKDVEFEYAAKPADPET</sequence>
<dbReference type="OrthoDB" id="3252514at2"/>
<dbReference type="Pfam" id="PF13468">
    <property type="entry name" value="Glyoxalase_3"/>
    <property type="match status" value="1"/>
</dbReference>
<dbReference type="Gene3D" id="3.10.180.10">
    <property type="entry name" value="2,3-Dihydroxybiphenyl 1,2-Dioxygenase, domain 1"/>
    <property type="match status" value="1"/>
</dbReference>
<evidence type="ECO:0000259" key="1">
    <source>
        <dbReference type="Pfam" id="PF13468"/>
    </source>
</evidence>
<dbReference type="RefSeq" id="WP_117226497.1">
    <property type="nucleotide sequence ID" value="NZ_CP061725.1"/>
</dbReference>
<gene>
    <name evidence="2" type="ORF">D0Q02_03320</name>
</gene>
<feature type="domain" description="Glyoxalase-like" evidence="1">
    <location>
        <begin position="4"/>
        <end position="174"/>
    </location>
</feature>
<keyword evidence="3" id="KW-1185">Reference proteome</keyword>
<organism evidence="2 3">
    <name type="scientific">Micromonospora craniellae</name>
    <dbReference type="NCBI Taxonomy" id="2294034"/>
    <lineage>
        <taxon>Bacteria</taxon>
        <taxon>Bacillati</taxon>
        <taxon>Actinomycetota</taxon>
        <taxon>Actinomycetes</taxon>
        <taxon>Micromonosporales</taxon>
        <taxon>Micromonosporaceae</taxon>
        <taxon>Micromonospora</taxon>
    </lineage>
</organism>
<accession>A0A372G4C1</accession>